<dbReference type="SUPFAM" id="SSF103473">
    <property type="entry name" value="MFS general substrate transporter"/>
    <property type="match status" value="1"/>
</dbReference>
<feature type="transmembrane region" description="Helical" evidence="7">
    <location>
        <begin position="124"/>
        <end position="142"/>
    </location>
</feature>
<evidence type="ECO:0000259" key="8">
    <source>
        <dbReference type="PROSITE" id="PS50850"/>
    </source>
</evidence>
<dbReference type="RefSeq" id="XP_018691120.1">
    <property type="nucleotide sequence ID" value="XM_018839999.1"/>
</dbReference>
<keyword evidence="10" id="KW-1185">Reference proteome</keyword>
<gene>
    <name evidence="9" type="ORF">AYL99_08491</name>
</gene>
<dbReference type="EMBL" id="LVYI01000007">
    <property type="protein sequence ID" value="OAP57753.1"/>
    <property type="molecule type" value="Genomic_DNA"/>
</dbReference>
<keyword evidence="4 7" id="KW-1133">Transmembrane helix</keyword>
<comment type="subcellular location">
    <subcellularLocation>
        <location evidence="1">Membrane</location>
        <topology evidence="1">Multi-pass membrane protein</topology>
    </subcellularLocation>
</comment>
<dbReference type="PROSITE" id="PS00217">
    <property type="entry name" value="SUGAR_TRANSPORT_2"/>
    <property type="match status" value="1"/>
</dbReference>
<dbReference type="InterPro" id="IPR036259">
    <property type="entry name" value="MFS_trans_sf"/>
</dbReference>
<evidence type="ECO:0000313" key="9">
    <source>
        <dbReference type="EMBL" id="OAP57753.1"/>
    </source>
</evidence>
<feature type="transmembrane region" description="Helical" evidence="7">
    <location>
        <begin position="466"/>
        <end position="483"/>
    </location>
</feature>
<feature type="transmembrane region" description="Helical" evidence="7">
    <location>
        <begin position="338"/>
        <end position="359"/>
    </location>
</feature>
<dbReference type="AlphaFoldDB" id="A0A178ZEZ6"/>
<accession>A0A178ZEZ6</accession>
<feature type="transmembrane region" description="Helical" evidence="7">
    <location>
        <begin position="432"/>
        <end position="454"/>
    </location>
</feature>
<feature type="region of interest" description="Disordered" evidence="6">
    <location>
        <begin position="511"/>
        <end position="543"/>
    </location>
</feature>
<proteinExistence type="inferred from homology"/>
<dbReference type="FunFam" id="1.20.1250.20:FF:000078">
    <property type="entry name" value="MFS maltose transporter, putative"/>
    <property type="match status" value="1"/>
</dbReference>
<dbReference type="OrthoDB" id="6612291at2759"/>
<dbReference type="GO" id="GO:0005351">
    <property type="term" value="F:carbohydrate:proton symporter activity"/>
    <property type="evidence" value="ECO:0007669"/>
    <property type="project" value="TreeGrafter"/>
</dbReference>
<dbReference type="InterPro" id="IPR020846">
    <property type="entry name" value="MFS_dom"/>
</dbReference>
<comment type="caution">
    <text evidence="9">The sequence shown here is derived from an EMBL/GenBank/DDBJ whole genome shotgun (WGS) entry which is preliminary data.</text>
</comment>
<feature type="transmembrane region" description="Helical" evidence="7">
    <location>
        <begin position="183"/>
        <end position="206"/>
    </location>
</feature>
<dbReference type="PANTHER" id="PTHR48022:SF22">
    <property type="entry name" value="MAJOR FACILITATOR SUPERFAMILY (MFS) PROFILE DOMAIN-CONTAINING PROTEIN"/>
    <property type="match status" value="1"/>
</dbReference>
<dbReference type="GeneID" id="30012659"/>
<evidence type="ECO:0000256" key="3">
    <source>
        <dbReference type="ARBA" id="ARBA00022692"/>
    </source>
</evidence>
<evidence type="ECO:0000256" key="4">
    <source>
        <dbReference type="ARBA" id="ARBA00022989"/>
    </source>
</evidence>
<feature type="domain" description="Major facilitator superfamily (MFS) profile" evidence="8">
    <location>
        <begin position="47"/>
        <end position="489"/>
    </location>
</feature>
<dbReference type="Pfam" id="PF00083">
    <property type="entry name" value="Sugar_tr"/>
    <property type="match status" value="1"/>
</dbReference>
<name>A0A178ZEZ6_9EURO</name>
<evidence type="ECO:0000256" key="6">
    <source>
        <dbReference type="SAM" id="MobiDB-lite"/>
    </source>
</evidence>
<evidence type="ECO:0000313" key="10">
    <source>
        <dbReference type="Proteomes" id="UP000078343"/>
    </source>
</evidence>
<dbReference type="InterPro" id="IPR005829">
    <property type="entry name" value="Sugar_transporter_CS"/>
</dbReference>
<dbReference type="PROSITE" id="PS50850">
    <property type="entry name" value="MFS"/>
    <property type="match status" value="1"/>
</dbReference>
<feature type="transmembrane region" description="Helical" evidence="7">
    <location>
        <begin position="212"/>
        <end position="235"/>
    </location>
</feature>
<feature type="transmembrane region" description="Helical" evidence="7">
    <location>
        <begin position="148"/>
        <end position="171"/>
    </location>
</feature>
<dbReference type="InterPro" id="IPR050360">
    <property type="entry name" value="MFS_Sugar_Transporters"/>
</dbReference>
<dbReference type="Proteomes" id="UP000078343">
    <property type="component" value="Unassembled WGS sequence"/>
</dbReference>
<feature type="transmembrane region" description="Helical" evidence="7">
    <location>
        <begin position="43"/>
        <end position="63"/>
    </location>
</feature>
<dbReference type="GO" id="GO:0016020">
    <property type="term" value="C:membrane"/>
    <property type="evidence" value="ECO:0007669"/>
    <property type="project" value="UniProtKB-SubCell"/>
</dbReference>
<dbReference type="PANTHER" id="PTHR48022">
    <property type="entry name" value="PLASTIDIC GLUCOSE TRANSPORTER 4"/>
    <property type="match status" value="1"/>
</dbReference>
<comment type="similarity">
    <text evidence="2">Belongs to the major facilitator superfamily. Sugar transporter (TC 2.A.1.1) family.</text>
</comment>
<sequence length="551" mass="59162">MATSTSSKPGLNSNVCTVEIHSADDLPPRQSGSSSISRSLRKYIWAVVWCLYLLWCILANNYAKTAGQSVLGIPQFRKDFGSPYHGNYVLSAKWQSAYYGAPQAAAVMGALSAAWVGDKVGRRLALGFIFAVRLTAVTLEFIATTNDIFFAGRFLGGFSTGGTNSLCMAYIGEITPLPLRGVLTAAVPISLITGALSSALVVNFTGNQASRWAYRIAFVSGYGFMGLAAVVLPFMPESPWWLVSHGKDEQALKALKRIGYPADADAALKMAEIKRVLAKTVEETSGATYTECFRRSNLRRTVIAAMPLTIQTFSGVAFVGSYTTYYQQLAGYSTAASFHLFIVQQVLSGAGNVCSWFLIDRVGRRPLTLWGMIILTLILLITGGLAVSGTPPAIKGTIALLQLFSFVYNATIGATAFTILTEIPTARLRAKTASISVGLQSALFTMWGFVLPYLFNPDKANLGAKVTFIFGALSVLSIVYLWLCQPESAGLSYERLDELFIARVKTRGFKDRGPGDAMQTDEDGNSTGSDAGAGIETGTGKVDGKIEHSAI</sequence>
<keyword evidence="3 7" id="KW-0812">Transmembrane</keyword>
<reference evidence="9 10" key="1">
    <citation type="submission" date="2016-04" db="EMBL/GenBank/DDBJ databases">
        <title>Draft genome of Fonsecaea erecta CBS 125763.</title>
        <authorList>
            <person name="Weiss V.A."/>
            <person name="Vicente V.A."/>
            <person name="Raittz R.T."/>
            <person name="Moreno L.F."/>
            <person name="De Souza E.M."/>
            <person name="Pedrosa F.O."/>
            <person name="Steffens M.B."/>
            <person name="Faoro H."/>
            <person name="Tadra-Sfeir M.Z."/>
            <person name="Najafzadeh M.J."/>
            <person name="Felipe M.S."/>
            <person name="Teixeira M."/>
            <person name="Sun J."/>
            <person name="Xi L."/>
            <person name="Gomes R."/>
            <person name="De Azevedo C.M."/>
            <person name="Salgado C.G."/>
            <person name="Da Silva M.B."/>
            <person name="Nascimento M.F."/>
            <person name="Queiroz-Telles F."/>
            <person name="Attili D.S."/>
            <person name="Gorbushina A."/>
        </authorList>
    </citation>
    <scope>NUCLEOTIDE SEQUENCE [LARGE SCALE GENOMIC DNA]</scope>
    <source>
        <strain evidence="9 10">CBS 125763</strain>
    </source>
</reference>
<organism evidence="9 10">
    <name type="scientific">Fonsecaea erecta</name>
    <dbReference type="NCBI Taxonomy" id="1367422"/>
    <lineage>
        <taxon>Eukaryota</taxon>
        <taxon>Fungi</taxon>
        <taxon>Dikarya</taxon>
        <taxon>Ascomycota</taxon>
        <taxon>Pezizomycotina</taxon>
        <taxon>Eurotiomycetes</taxon>
        <taxon>Chaetothyriomycetidae</taxon>
        <taxon>Chaetothyriales</taxon>
        <taxon>Herpotrichiellaceae</taxon>
        <taxon>Fonsecaea</taxon>
    </lineage>
</organism>
<protein>
    <recommendedName>
        <fullName evidence="8">Major facilitator superfamily (MFS) profile domain-containing protein</fullName>
    </recommendedName>
</protein>
<feature type="transmembrane region" description="Helical" evidence="7">
    <location>
        <begin position="366"/>
        <end position="387"/>
    </location>
</feature>
<feature type="transmembrane region" description="Helical" evidence="7">
    <location>
        <begin position="399"/>
        <end position="420"/>
    </location>
</feature>
<dbReference type="Gene3D" id="1.20.1250.20">
    <property type="entry name" value="MFS general substrate transporter like domains"/>
    <property type="match status" value="1"/>
</dbReference>
<keyword evidence="5 7" id="KW-0472">Membrane</keyword>
<evidence type="ECO:0000256" key="1">
    <source>
        <dbReference type="ARBA" id="ARBA00004141"/>
    </source>
</evidence>
<evidence type="ECO:0000256" key="5">
    <source>
        <dbReference type="ARBA" id="ARBA00023136"/>
    </source>
</evidence>
<dbReference type="InterPro" id="IPR005828">
    <property type="entry name" value="MFS_sugar_transport-like"/>
</dbReference>
<evidence type="ECO:0000256" key="2">
    <source>
        <dbReference type="ARBA" id="ARBA00010992"/>
    </source>
</evidence>
<evidence type="ECO:0000256" key="7">
    <source>
        <dbReference type="SAM" id="Phobius"/>
    </source>
</evidence>